<dbReference type="EMBL" id="GHES01006554">
    <property type="protein sequence ID" value="MPA37113.1"/>
    <property type="molecule type" value="Transcribed_RNA"/>
</dbReference>
<keyword evidence="4" id="KW-0812">Transmembrane</keyword>
<keyword evidence="5" id="KW-0732">Signal</keyword>
<dbReference type="GO" id="GO:0004674">
    <property type="term" value="F:protein serine/threonine kinase activity"/>
    <property type="evidence" value="ECO:0007669"/>
    <property type="project" value="UniProtKB-EC"/>
</dbReference>
<evidence type="ECO:0000256" key="5">
    <source>
        <dbReference type="SAM" id="SignalP"/>
    </source>
</evidence>
<proteinExistence type="predicted"/>
<dbReference type="SUPFAM" id="SSF56112">
    <property type="entry name" value="Protein kinase-like (PK-like)"/>
    <property type="match status" value="1"/>
</dbReference>
<keyword evidence="7" id="KW-0418">Kinase</keyword>
<sequence length="440" mass="48656">MNMLLLHQTIIAFVLATFIISSTKALTSAHCKQTCRHNRVPYPFGFSDGCQIRLNCSEKGEIRVGEFRVQNVTRDSILINLPAKCNRPIQDIEQLFQRNYALTWQNGLLLQNCSSSLNGCAIAMSTVESRFDQLQGCDSGSDNISCYSENNKGIDVMTFANLRQTNCRFLFSSIAVDLSNNSNKNSTISLEFQTVELGWWLDGPCNCTPNADCTVVTLANGTTGFRCRCKQGFEGDGFVNSDGCHKVACNASKYMSGRCGGTTRVDVLIGGIIVGASLMAALALICYFIRRRSTSFKSRMSAKRLLCEAAGNSSVPFYTYKEIERASNGFSEKQRLGTGAYGTVYAGKLHNDEWVAIKKIRHRDSDGIEQVMNEIKLLSSVSHPNLVRLLGCCIENDEQILVYEFMPNGTLSQHLQRDGGRCLPWTIRLTIATETAHAIA</sequence>
<evidence type="ECO:0000256" key="3">
    <source>
        <dbReference type="PROSITE-ProRule" id="PRU10141"/>
    </source>
</evidence>
<keyword evidence="2 3" id="KW-0067">ATP-binding</keyword>
<dbReference type="Gene3D" id="2.10.25.10">
    <property type="entry name" value="Laminin"/>
    <property type="match status" value="1"/>
</dbReference>
<feature type="binding site" evidence="3">
    <location>
        <position position="359"/>
    </location>
    <ligand>
        <name>ATP</name>
        <dbReference type="ChEBI" id="CHEBI:30616"/>
    </ligand>
</feature>
<dbReference type="InterPro" id="IPR000719">
    <property type="entry name" value="Prot_kinase_dom"/>
</dbReference>
<keyword evidence="4" id="KW-0472">Membrane</keyword>
<dbReference type="InterPro" id="IPR017441">
    <property type="entry name" value="Protein_kinase_ATP_BS"/>
</dbReference>
<keyword evidence="7" id="KW-0675">Receptor</keyword>
<dbReference type="Gene3D" id="1.10.510.10">
    <property type="entry name" value="Transferase(Phosphotransferase) domain 1"/>
    <property type="match status" value="1"/>
</dbReference>
<evidence type="ECO:0000256" key="1">
    <source>
        <dbReference type="ARBA" id="ARBA00022741"/>
    </source>
</evidence>
<dbReference type="PROSITE" id="PS50011">
    <property type="entry name" value="PROTEIN_KINASE_DOM"/>
    <property type="match status" value="1"/>
</dbReference>
<feature type="transmembrane region" description="Helical" evidence="4">
    <location>
        <begin position="267"/>
        <end position="289"/>
    </location>
</feature>
<dbReference type="InterPro" id="IPR001245">
    <property type="entry name" value="Ser-Thr/Tyr_kinase_cat_dom"/>
</dbReference>
<evidence type="ECO:0000259" key="6">
    <source>
        <dbReference type="PROSITE" id="PS50011"/>
    </source>
</evidence>
<feature type="chain" id="PRO_5022872390" evidence="5">
    <location>
        <begin position="26"/>
        <end position="440"/>
    </location>
</feature>
<keyword evidence="4" id="KW-1133">Transmembrane helix</keyword>
<dbReference type="GO" id="GO:0005524">
    <property type="term" value="F:ATP binding"/>
    <property type="evidence" value="ECO:0007669"/>
    <property type="project" value="UniProtKB-UniRule"/>
</dbReference>
<dbReference type="AlphaFoldDB" id="A0A5B6Z1L4"/>
<name>A0A5B6Z1L4_DAVIN</name>
<keyword evidence="7" id="KW-0808">Transferase</keyword>
<dbReference type="FunFam" id="3.30.200.20:FF:000481">
    <property type="entry name" value="Wall-associated receptor kinase-like 14"/>
    <property type="match status" value="1"/>
</dbReference>
<evidence type="ECO:0000256" key="2">
    <source>
        <dbReference type="ARBA" id="ARBA00022840"/>
    </source>
</evidence>
<dbReference type="PANTHER" id="PTHR46008">
    <property type="entry name" value="LEAF RUST 10 DISEASE-RESISTANCE LOCUS RECEPTOR-LIKE PROTEIN KINASE-LIKE 1.4"/>
    <property type="match status" value="1"/>
</dbReference>
<dbReference type="EC" id="2.7.11.1" evidence="7"/>
<dbReference type="PANTHER" id="PTHR46008:SF62">
    <property type="entry name" value="PROTEIN KINASE DOMAIN-CONTAINING PROTEIN"/>
    <property type="match status" value="1"/>
</dbReference>
<feature type="signal peptide" evidence="5">
    <location>
        <begin position="1"/>
        <end position="25"/>
    </location>
</feature>
<accession>A0A5B6Z1L4</accession>
<dbReference type="InterPro" id="IPR011009">
    <property type="entry name" value="Kinase-like_dom_sf"/>
</dbReference>
<feature type="domain" description="Protein kinase" evidence="6">
    <location>
        <begin position="330"/>
        <end position="440"/>
    </location>
</feature>
<evidence type="ECO:0000256" key="4">
    <source>
        <dbReference type="SAM" id="Phobius"/>
    </source>
</evidence>
<evidence type="ECO:0000313" key="7">
    <source>
        <dbReference type="EMBL" id="MPA37113.1"/>
    </source>
</evidence>
<keyword evidence="1 3" id="KW-0547">Nucleotide-binding</keyword>
<protein>
    <submittedName>
        <fullName evidence="7">Putative wall-associated receptor kinase-like 14</fullName>
        <ecNumber evidence="7">2.7.11.1</ecNumber>
    </submittedName>
</protein>
<organism evidence="7">
    <name type="scientific">Davidia involucrata</name>
    <name type="common">Dove tree</name>
    <dbReference type="NCBI Taxonomy" id="16924"/>
    <lineage>
        <taxon>Eukaryota</taxon>
        <taxon>Viridiplantae</taxon>
        <taxon>Streptophyta</taxon>
        <taxon>Embryophyta</taxon>
        <taxon>Tracheophyta</taxon>
        <taxon>Spermatophyta</taxon>
        <taxon>Magnoliopsida</taxon>
        <taxon>eudicotyledons</taxon>
        <taxon>Gunneridae</taxon>
        <taxon>Pentapetalae</taxon>
        <taxon>asterids</taxon>
        <taxon>Cornales</taxon>
        <taxon>Nyssaceae</taxon>
        <taxon>Davidia</taxon>
    </lineage>
</organism>
<gene>
    <name evidence="7" type="ORF">Din_006554</name>
</gene>
<dbReference type="PROSITE" id="PS00107">
    <property type="entry name" value="PROTEIN_KINASE_ATP"/>
    <property type="match status" value="1"/>
</dbReference>
<dbReference type="Pfam" id="PF07714">
    <property type="entry name" value="PK_Tyr_Ser-Thr"/>
    <property type="match status" value="1"/>
</dbReference>
<reference evidence="7" key="1">
    <citation type="submission" date="2019-08" db="EMBL/GenBank/DDBJ databases">
        <title>Reference gene set and small RNA set construction with multiple tissues from Davidia involucrata Baill.</title>
        <authorList>
            <person name="Yang H."/>
            <person name="Zhou C."/>
            <person name="Li G."/>
            <person name="Wang J."/>
            <person name="Gao P."/>
            <person name="Wang M."/>
            <person name="Wang R."/>
            <person name="Zhao Y."/>
        </authorList>
    </citation>
    <scope>NUCLEOTIDE SEQUENCE</scope>
    <source>
        <tissue evidence="7">Mixed with DoveR01_LX</tissue>
    </source>
</reference>